<proteinExistence type="predicted"/>
<keyword evidence="1" id="KW-0812">Transmembrane</keyword>
<dbReference type="AlphaFoldDB" id="A0A2T5G609"/>
<keyword evidence="1" id="KW-1133">Transmembrane helix</keyword>
<comment type="caution">
    <text evidence="2">The sequence shown here is derived from an EMBL/GenBank/DDBJ whole genome shotgun (WGS) entry which is preliminary data.</text>
</comment>
<dbReference type="Proteomes" id="UP000244016">
    <property type="component" value="Unassembled WGS sequence"/>
</dbReference>
<feature type="transmembrane region" description="Helical" evidence="1">
    <location>
        <begin position="118"/>
        <end position="137"/>
    </location>
</feature>
<gene>
    <name evidence="2" type="ORF">BLITH_1257</name>
</gene>
<sequence>MGFWAFTKRVVVLLAPLAGLVFGIAALGVAAFRAVPCVLSRPEFYILLLFFPFLLVYLHELGHYLPVRRRVRGVVREGIFGVAVEIEGDVPWSAVVWSAVLPLVFGLGVTLWTGKGVFLLLTLGVLAASALDGVEVLRRHA</sequence>
<feature type="transmembrane region" description="Helical" evidence="1">
    <location>
        <begin position="44"/>
        <end position="62"/>
    </location>
</feature>
<keyword evidence="1" id="KW-0472">Membrane</keyword>
<protein>
    <submittedName>
        <fullName evidence="2">Uncharacterized protein</fullName>
    </submittedName>
</protein>
<evidence type="ECO:0000313" key="3">
    <source>
        <dbReference type="Proteomes" id="UP000244016"/>
    </source>
</evidence>
<evidence type="ECO:0000256" key="1">
    <source>
        <dbReference type="SAM" id="Phobius"/>
    </source>
</evidence>
<accession>A0A2T5G609</accession>
<feature type="transmembrane region" description="Helical" evidence="1">
    <location>
        <begin position="94"/>
        <end position="112"/>
    </location>
</feature>
<reference evidence="2 3" key="1">
    <citation type="submission" date="2017-08" db="EMBL/GenBank/DDBJ databases">
        <title>Burning lignite coal seam in the remote Altai Mountains harbors a hydrogen-driven thermophilic microbial community.</title>
        <authorList>
            <person name="Kadnikov V.V."/>
            <person name="Mardanov A.V."/>
            <person name="Ivasenko D."/>
            <person name="Beletsky A.V."/>
            <person name="Karnachuk O.V."/>
            <person name="Ravin N.V."/>
        </authorList>
    </citation>
    <scope>NUCLEOTIDE SEQUENCE [LARGE SCALE GENOMIC DNA]</scope>
    <source>
        <strain evidence="2">AL31</strain>
    </source>
</reference>
<evidence type="ECO:0000313" key="2">
    <source>
        <dbReference type="EMBL" id="PTQ51619.1"/>
    </source>
</evidence>
<dbReference type="EMBL" id="PEBW01000004">
    <property type="protein sequence ID" value="PTQ51619.1"/>
    <property type="molecule type" value="Genomic_DNA"/>
</dbReference>
<organism evidence="2 3">
    <name type="scientific">Brockia lithotrophica</name>
    <dbReference type="NCBI Taxonomy" id="933949"/>
    <lineage>
        <taxon>Bacteria</taxon>
        <taxon>Bacillati</taxon>
        <taxon>Bacillota</taxon>
        <taxon>Bacilli</taxon>
        <taxon>Bacillales</taxon>
        <taxon>Bacillales Family X. Incertae Sedis</taxon>
        <taxon>Brockia</taxon>
    </lineage>
</organism>
<name>A0A2T5G609_9BACL</name>